<dbReference type="SUPFAM" id="SSF51690">
    <property type="entry name" value="Nicotinate/Quinolinate PRTase C-terminal domain-like"/>
    <property type="match status" value="1"/>
</dbReference>
<evidence type="ECO:0000313" key="12">
    <source>
        <dbReference type="Proteomes" id="UP001153365"/>
    </source>
</evidence>
<comment type="similarity">
    <text evidence="2 8">Belongs to the NAPRTase family.</text>
</comment>
<reference evidence="11" key="1">
    <citation type="submission" date="2022-06" db="EMBL/GenBank/DDBJ databases">
        <authorList>
            <consortium name="SYNGENTA / RWTH Aachen University"/>
        </authorList>
    </citation>
    <scope>NUCLEOTIDE SEQUENCE</scope>
</reference>
<dbReference type="Pfam" id="PF04095">
    <property type="entry name" value="NAPRTase"/>
    <property type="match status" value="1"/>
</dbReference>
<dbReference type="GO" id="GO:0004516">
    <property type="term" value="F:nicotinate phosphoribosyltransferase activity"/>
    <property type="evidence" value="ECO:0007669"/>
    <property type="project" value="UniProtKB-UniRule"/>
</dbReference>
<dbReference type="SUPFAM" id="SSF54675">
    <property type="entry name" value="Nicotinate/Quinolinate PRTase N-terminal domain-like"/>
    <property type="match status" value="1"/>
</dbReference>
<proteinExistence type="inferred from homology"/>
<dbReference type="NCBIfam" id="TIGR01514">
    <property type="entry name" value="NAPRTase"/>
    <property type="match status" value="1"/>
</dbReference>
<evidence type="ECO:0000259" key="9">
    <source>
        <dbReference type="Pfam" id="PF04095"/>
    </source>
</evidence>
<sequence>MAEEDPNSILDTDLYKLTMHYAVWKTNPSLNVRYGFINRSSCTQKFTAEFFDRFKQKVKKLETRVLKREEKEWLSLNCSYLSSEYLDYLETFRFEPSKHLRLEFQLTDRSNGLGDLVISVEGHWKDTILYEVPLLSMISESYFETIDRDWSYEDQTKRAMSKANRLLECGCKFSEFGTRRRRSWKTQLMVVEAIRNAAQSSDLVSMISTSNVWMAYRFGLRPVGTIAHEYMMAEGALNGYKAVNIRAMSSWERSFPNHPELLIALCDTFSSKVFFKELIEDPERAKRWTGLRQDSGDPKEFVLLAKEAYKKIGVDLKTKLIVFSDGLDVETCVELKEFCRKQQVVCTFGIGTNLTNDFDKISNKGDAGKAVCKSKPLNIVIKLLEVNGNPCVKISDELSKATGPKETIEQIKKNFLTL</sequence>
<feature type="domain" description="Nicotinate/nicotinamide phosphoribosyltransferase" evidence="9">
    <location>
        <begin position="171"/>
        <end position="415"/>
    </location>
</feature>
<comment type="pathway">
    <text evidence="1 8">Cofactor biosynthesis; NAD(+) biosynthesis; nicotinate D-ribonucleotide from nicotinate: step 1/1.</text>
</comment>
<dbReference type="GO" id="GO:0016757">
    <property type="term" value="F:glycosyltransferase activity"/>
    <property type="evidence" value="ECO:0007669"/>
    <property type="project" value="UniProtKB-KW"/>
</dbReference>
<comment type="function">
    <text evidence="8">Catalyzes the synthesis of beta-nicotinate D-ribonucleotide from nicotinate and 5-phospho-D-ribose 1-phosphate at the expense of ATP.</text>
</comment>
<feature type="domain" description="Nicotinate phosphoribosyltransferase N-terminal" evidence="10">
    <location>
        <begin position="10"/>
        <end position="139"/>
    </location>
</feature>
<evidence type="ECO:0000256" key="8">
    <source>
        <dbReference type="RuleBase" id="RU003838"/>
    </source>
</evidence>
<evidence type="ECO:0000256" key="1">
    <source>
        <dbReference type="ARBA" id="ARBA00004952"/>
    </source>
</evidence>
<evidence type="ECO:0000256" key="2">
    <source>
        <dbReference type="ARBA" id="ARBA00010897"/>
    </source>
</evidence>
<dbReference type="Gene3D" id="3.20.140.10">
    <property type="entry name" value="nicotinate phosphoribosyltransferase"/>
    <property type="match status" value="1"/>
</dbReference>
<keyword evidence="12" id="KW-1185">Reference proteome</keyword>
<dbReference type="InterPro" id="IPR006406">
    <property type="entry name" value="Nic_PRibTrfase"/>
</dbReference>
<comment type="PTM">
    <text evidence="8">Transiently phosphorylated on a His residue during the reaction cycle. Phosphorylation strongly increases the affinity for substrates and increases the rate of nicotinate D-ribonucleotide production. Dephosphorylation regenerates the low-affinity form of the enzyme, leading to product release.</text>
</comment>
<name>A0AAV0ASG2_PHAPC</name>
<protein>
    <recommendedName>
        <fullName evidence="3 8">Nicotinate phosphoribosyltransferase</fullName>
        <ecNumber evidence="3 8">6.3.4.21</ecNumber>
    </recommendedName>
</protein>
<dbReference type="PIRSF" id="PIRSF000484">
    <property type="entry name" value="NAPRT"/>
    <property type="match status" value="1"/>
</dbReference>
<dbReference type="PANTHER" id="PTHR11098">
    <property type="entry name" value="NICOTINATE PHOSPHORIBOSYLTRANSFERASE"/>
    <property type="match status" value="1"/>
</dbReference>
<dbReference type="InterPro" id="IPR040727">
    <property type="entry name" value="NAPRTase_N"/>
</dbReference>
<keyword evidence="11" id="KW-0808">Transferase</keyword>
<gene>
    <name evidence="11" type="ORF">PPACK8108_LOCUS6374</name>
</gene>
<evidence type="ECO:0000259" key="10">
    <source>
        <dbReference type="Pfam" id="PF17767"/>
    </source>
</evidence>
<evidence type="ECO:0000256" key="4">
    <source>
        <dbReference type="ARBA" id="ARBA00022553"/>
    </source>
</evidence>
<accession>A0AAV0ASG2</accession>
<evidence type="ECO:0000256" key="6">
    <source>
        <dbReference type="ARBA" id="ARBA00022642"/>
    </source>
</evidence>
<evidence type="ECO:0000256" key="5">
    <source>
        <dbReference type="ARBA" id="ARBA00022598"/>
    </source>
</evidence>
<dbReference type="InterPro" id="IPR007229">
    <property type="entry name" value="Nic_PRibTrfase-Fam"/>
</dbReference>
<dbReference type="PANTHER" id="PTHR11098:SF1">
    <property type="entry name" value="NICOTINATE PHOSPHORIBOSYLTRANSFERASE"/>
    <property type="match status" value="1"/>
</dbReference>
<comment type="catalytic activity">
    <reaction evidence="7 8">
        <text>5-phospho-alpha-D-ribose 1-diphosphate + nicotinate + ATP + H2O = nicotinate beta-D-ribonucleotide + ADP + phosphate + diphosphate</text>
        <dbReference type="Rhea" id="RHEA:36163"/>
        <dbReference type="ChEBI" id="CHEBI:15377"/>
        <dbReference type="ChEBI" id="CHEBI:30616"/>
        <dbReference type="ChEBI" id="CHEBI:32544"/>
        <dbReference type="ChEBI" id="CHEBI:33019"/>
        <dbReference type="ChEBI" id="CHEBI:43474"/>
        <dbReference type="ChEBI" id="CHEBI:57502"/>
        <dbReference type="ChEBI" id="CHEBI:58017"/>
        <dbReference type="ChEBI" id="CHEBI:456216"/>
        <dbReference type="EC" id="6.3.4.21"/>
    </reaction>
</comment>
<dbReference type="GO" id="GO:0034355">
    <property type="term" value="P:NAD+ biosynthetic process via the salvage pathway"/>
    <property type="evidence" value="ECO:0007669"/>
    <property type="project" value="TreeGrafter"/>
</dbReference>
<dbReference type="AlphaFoldDB" id="A0AAV0ASG2"/>
<dbReference type="EMBL" id="CALTRL010001217">
    <property type="protein sequence ID" value="CAH7671582.1"/>
    <property type="molecule type" value="Genomic_DNA"/>
</dbReference>
<dbReference type="Pfam" id="PF17767">
    <property type="entry name" value="NAPRTase_N"/>
    <property type="match status" value="1"/>
</dbReference>
<evidence type="ECO:0000256" key="3">
    <source>
        <dbReference type="ARBA" id="ARBA00013236"/>
    </source>
</evidence>
<evidence type="ECO:0000256" key="7">
    <source>
        <dbReference type="ARBA" id="ARBA00048668"/>
    </source>
</evidence>
<comment type="caution">
    <text evidence="11">The sequence shown here is derived from an EMBL/GenBank/DDBJ whole genome shotgun (WGS) entry which is preliminary data.</text>
</comment>
<dbReference type="Proteomes" id="UP001153365">
    <property type="component" value="Unassembled WGS sequence"/>
</dbReference>
<keyword evidence="4" id="KW-0597">Phosphoprotein</keyword>
<keyword evidence="11" id="KW-0328">Glycosyltransferase</keyword>
<dbReference type="GO" id="GO:0005829">
    <property type="term" value="C:cytosol"/>
    <property type="evidence" value="ECO:0007669"/>
    <property type="project" value="TreeGrafter"/>
</dbReference>
<evidence type="ECO:0000313" key="11">
    <source>
        <dbReference type="EMBL" id="CAH7671582.1"/>
    </source>
</evidence>
<organism evidence="11 12">
    <name type="scientific">Phakopsora pachyrhizi</name>
    <name type="common">Asian soybean rust disease fungus</name>
    <dbReference type="NCBI Taxonomy" id="170000"/>
    <lineage>
        <taxon>Eukaryota</taxon>
        <taxon>Fungi</taxon>
        <taxon>Dikarya</taxon>
        <taxon>Basidiomycota</taxon>
        <taxon>Pucciniomycotina</taxon>
        <taxon>Pucciniomycetes</taxon>
        <taxon>Pucciniales</taxon>
        <taxon>Phakopsoraceae</taxon>
        <taxon>Phakopsora</taxon>
    </lineage>
</organism>
<keyword evidence="6 8" id="KW-0662">Pyridine nucleotide biosynthesis</keyword>
<dbReference type="InterPro" id="IPR041525">
    <property type="entry name" value="N/Namide_PRibTrfase"/>
</dbReference>
<dbReference type="EC" id="6.3.4.21" evidence="3 8"/>
<keyword evidence="5 8" id="KW-0436">Ligase</keyword>
<dbReference type="InterPro" id="IPR036068">
    <property type="entry name" value="Nicotinate_pribotase-like_C"/>
</dbReference>